<evidence type="ECO:0000256" key="3">
    <source>
        <dbReference type="ARBA" id="ARBA00022845"/>
    </source>
</evidence>
<protein>
    <recommendedName>
        <fullName evidence="4">Flagellar assembly factor FliW</fullName>
    </recommendedName>
</protein>
<dbReference type="InterPro" id="IPR024046">
    <property type="entry name" value="Flagellar_assmbl_FliW_dom_sf"/>
</dbReference>
<accession>A0A4R3N1E4</accession>
<reference evidence="5 6" key="1">
    <citation type="submission" date="2019-03" db="EMBL/GenBank/DDBJ databases">
        <title>Genomic Encyclopedia of Type Strains, Phase IV (KMG-IV): sequencing the most valuable type-strain genomes for metagenomic binning, comparative biology and taxonomic classification.</title>
        <authorList>
            <person name="Goeker M."/>
        </authorList>
    </citation>
    <scope>NUCLEOTIDE SEQUENCE [LARGE SCALE GENOMIC DNA]</scope>
    <source>
        <strain evidence="5 6">DSM 25894</strain>
    </source>
</reference>
<keyword evidence="6" id="KW-1185">Reference proteome</keyword>
<dbReference type="RefSeq" id="WP_132372035.1">
    <property type="nucleotide sequence ID" value="NZ_SMAN01000013.1"/>
</dbReference>
<comment type="function">
    <text evidence="4">Acts as an anti-CsrA protein, binds CsrA and prevents it from repressing translation of its target genes, one of which is flagellin. Binds to flagellin and participates in the assembly of the flagellum.</text>
</comment>
<gene>
    <name evidence="4" type="primary">fliW</name>
    <name evidence="5" type="ORF">EDD68_11312</name>
</gene>
<keyword evidence="5" id="KW-0282">Flagellum</keyword>
<evidence type="ECO:0000256" key="4">
    <source>
        <dbReference type="HAMAP-Rule" id="MF_01185"/>
    </source>
</evidence>
<comment type="similarity">
    <text evidence="4">Belongs to the FliW family.</text>
</comment>
<dbReference type="EMBL" id="SMAN01000013">
    <property type="protein sequence ID" value="TCT20449.1"/>
    <property type="molecule type" value="Genomic_DNA"/>
</dbReference>
<proteinExistence type="inferred from homology"/>
<comment type="subcellular location">
    <subcellularLocation>
        <location evidence="4">Cytoplasm</location>
    </subcellularLocation>
</comment>
<dbReference type="InterPro" id="IPR003775">
    <property type="entry name" value="Flagellar_assembly_factor_FliW"/>
</dbReference>
<dbReference type="Pfam" id="PF02623">
    <property type="entry name" value="FliW"/>
    <property type="match status" value="1"/>
</dbReference>
<dbReference type="GO" id="GO:0005737">
    <property type="term" value="C:cytoplasm"/>
    <property type="evidence" value="ECO:0007669"/>
    <property type="project" value="UniProtKB-SubCell"/>
</dbReference>
<keyword evidence="5" id="KW-0966">Cell projection</keyword>
<evidence type="ECO:0000256" key="1">
    <source>
        <dbReference type="ARBA" id="ARBA00022490"/>
    </source>
</evidence>
<keyword evidence="2 4" id="KW-1005">Bacterial flagellum biogenesis</keyword>
<dbReference type="SUPFAM" id="SSF141457">
    <property type="entry name" value="BH3618-like"/>
    <property type="match status" value="1"/>
</dbReference>
<keyword evidence="1 4" id="KW-0963">Cytoplasm</keyword>
<organism evidence="5 6">
    <name type="scientific">Melghiribacillus thermohalophilus</name>
    <dbReference type="NCBI Taxonomy" id="1324956"/>
    <lineage>
        <taxon>Bacteria</taxon>
        <taxon>Bacillati</taxon>
        <taxon>Bacillota</taxon>
        <taxon>Bacilli</taxon>
        <taxon>Bacillales</taxon>
        <taxon>Bacillaceae</taxon>
        <taxon>Melghiribacillus</taxon>
    </lineage>
</organism>
<dbReference type="NCBIfam" id="NF009793">
    <property type="entry name" value="PRK13285.1-1"/>
    <property type="match status" value="1"/>
</dbReference>
<evidence type="ECO:0000313" key="6">
    <source>
        <dbReference type="Proteomes" id="UP000294650"/>
    </source>
</evidence>
<dbReference type="AlphaFoldDB" id="A0A4R3N1E4"/>
<dbReference type="GO" id="GO:0044780">
    <property type="term" value="P:bacterial-type flagellum assembly"/>
    <property type="evidence" value="ECO:0007669"/>
    <property type="project" value="UniProtKB-UniRule"/>
</dbReference>
<dbReference type="Proteomes" id="UP000294650">
    <property type="component" value="Unassembled WGS sequence"/>
</dbReference>
<dbReference type="GO" id="GO:0006417">
    <property type="term" value="P:regulation of translation"/>
    <property type="evidence" value="ECO:0007669"/>
    <property type="project" value="UniProtKB-KW"/>
</dbReference>
<dbReference type="HAMAP" id="MF_01185">
    <property type="entry name" value="FliW"/>
    <property type="match status" value="1"/>
</dbReference>
<name>A0A4R3N1E4_9BACI</name>
<dbReference type="Gene3D" id="2.30.290.10">
    <property type="entry name" value="BH3618-like"/>
    <property type="match status" value="1"/>
</dbReference>
<comment type="subunit">
    <text evidence="4">Interacts with translational regulator CsrA and flagellin(s).</text>
</comment>
<evidence type="ECO:0000256" key="2">
    <source>
        <dbReference type="ARBA" id="ARBA00022795"/>
    </source>
</evidence>
<comment type="caution">
    <text evidence="5">The sequence shown here is derived from an EMBL/GenBank/DDBJ whole genome shotgun (WGS) entry which is preliminary data.</text>
</comment>
<dbReference type="OrthoDB" id="9801235at2"/>
<sequence length="157" mass="17929">MKIETRYFGEMELDESSVLQFAHGIPGFPEEKKFVLLNIPDNPAFQILQSVQNKNLAFVVTNPHLFYRDYAFDLDDGTVAQLDIQKPEDVAVYGILTLQEPFEQSTINLQAPVVIHTKNRQAKQVVLNTKDYHTRHPITTIKRQGEKAHASAHKKSK</sequence>
<dbReference type="PANTHER" id="PTHR39190:SF1">
    <property type="entry name" value="FLAGELLAR ASSEMBLY FACTOR FLIW"/>
    <property type="match status" value="1"/>
</dbReference>
<keyword evidence="5" id="KW-0969">Cilium</keyword>
<dbReference type="PANTHER" id="PTHR39190">
    <property type="entry name" value="FLAGELLAR ASSEMBLY FACTOR FLIW"/>
    <property type="match status" value="1"/>
</dbReference>
<keyword evidence="3 4" id="KW-0810">Translation regulation</keyword>
<keyword evidence="4" id="KW-0143">Chaperone</keyword>
<evidence type="ECO:0000313" key="5">
    <source>
        <dbReference type="EMBL" id="TCT20449.1"/>
    </source>
</evidence>